<accession>A0A4Z2ETN2</accession>
<proteinExistence type="predicted"/>
<evidence type="ECO:0000313" key="2">
    <source>
        <dbReference type="Proteomes" id="UP000314294"/>
    </source>
</evidence>
<dbReference type="Proteomes" id="UP000314294">
    <property type="component" value="Unassembled WGS sequence"/>
</dbReference>
<protein>
    <submittedName>
        <fullName evidence="1">Uncharacterized protein</fullName>
    </submittedName>
</protein>
<sequence>MQCELGGVQPGATLRDQAGCQSMTIGSTVPSRFLPRPSPFLQPIFLIRNSPTPPDTGAALRNWS</sequence>
<gene>
    <name evidence="1" type="ORF">EYF80_058110</name>
</gene>
<organism evidence="1 2">
    <name type="scientific">Liparis tanakae</name>
    <name type="common">Tanaka's snailfish</name>
    <dbReference type="NCBI Taxonomy" id="230148"/>
    <lineage>
        <taxon>Eukaryota</taxon>
        <taxon>Metazoa</taxon>
        <taxon>Chordata</taxon>
        <taxon>Craniata</taxon>
        <taxon>Vertebrata</taxon>
        <taxon>Euteleostomi</taxon>
        <taxon>Actinopterygii</taxon>
        <taxon>Neopterygii</taxon>
        <taxon>Teleostei</taxon>
        <taxon>Neoteleostei</taxon>
        <taxon>Acanthomorphata</taxon>
        <taxon>Eupercaria</taxon>
        <taxon>Perciformes</taxon>
        <taxon>Cottioidei</taxon>
        <taxon>Cottales</taxon>
        <taxon>Liparidae</taxon>
        <taxon>Liparis</taxon>
    </lineage>
</organism>
<dbReference type="OrthoDB" id="10531583at2759"/>
<comment type="caution">
    <text evidence="1">The sequence shown here is derived from an EMBL/GenBank/DDBJ whole genome shotgun (WGS) entry which is preliminary data.</text>
</comment>
<evidence type="ECO:0000313" key="1">
    <source>
        <dbReference type="EMBL" id="TNN31734.1"/>
    </source>
</evidence>
<dbReference type="EMBL" id="SRLO01003199">
    <property type="protein sequence ID" value="TNN31734.1"/>
    <property type="molecule type" value="Genomic_DNA"/>
</dbReference>
<reference evidence="1 2" key="1">
    <citation type="submission" date="2019-03" db="EMBL/GenBank/DDBJ databases">
        <title>First draft genome of Liparis tanakae, snailfish: a comprehensive survey of snailfish specific genes.</title>
        <authorList>
            <person name="Kim W."/>
            <person name="Song I."/>
            <person name="Jeong J.-H."/>
            <person name="Kim D."/>
            <person name="Kim S."/>
            <person name="Ryu S."/>
            <person name="Song J.Y."/>
            <person name="Lee S.K."/>
        </authorList>
    </citation>
    <scope>NUCLEOTIDE SEQUENCE [LARGE SCALE GENOMIC DNA]</scope>
    <source>
        <tissue evidence="1">Muscle</tissue>
    </source>
</reference>
<dbReference type="AlphaFoldDB" id="A0A4Z2ETN2"/>
<keyword evidence="2" id="KW-1185">Reference proteome</keyword>
<name>A0A4Z2ETN2_9TELE</name>